<dbReference type="SMART" id="SM00228">
    <property type="entry name" value="PDZ"/>
    <property type="match status" value="1"/>
</dbReference>
<dbReference type="Gene3D" id="2.30.42.10">
    <property type="match status" value="1"/>
</dbReference>
<evidence type="ECO:0000313" key="3">
    <source>
        <dbReference type="EMBL" id="SDL58523.1"/>
    </source>
</evidence>
<dbReference type="GO" id="GO:0005524">
    <property type="term" value="F:ATP binding"/>
    <property type="evidence" value="ECO:0007669"/>
    <property type="project" value="InterPro"/>
</dbReference>
<sequence>MNRNAVAISSSVLFVILAAILVLTPVPYVTWRPGTPVNVLASTDSGPIIQVSGAPTYETSGELLLTVVSTSKVTSNVSLPEAMMVYFAEDSDAMPRDLIYPPGKSGEEVSAEAVASMDTSRTNAIVAALRAAGISVTERPMVSSVVMSGPAGGRLEPGDLVLAVNEQPVTTTVEVARLVGSSQVGGPVTFEVSRDGAPQTVSVTTAPSSQDSSRAMVGIGLGIGYEYSPRVSYGLSDDIVGPSAGLVFALGIYDRLTENPLMGDEVVAGTGEIDPSGQVRPIGGVRQKIKGAEAAGASVFLLPLDNCEAVADLKTGVRLVPVATLRDAIAALQFLDEGNEAEVPTCD</sequence>
<dbReference type="PANTHER" id="PTHR10046">
    <property type="entry name" value="ATP DEPENDENT LON PROTEASE FAMILY MEMBER"/>
    <property type="match status" value="1"/>
</dbReference>
<dbReference type="InterPro" id="IPR001478">
    <property type="entry name" value="PDZ"/>
</dbReference>
<dbReference type="Proteomes" id="UP000199475">
    <property type="component" value="Unassembled WGS sequence"/>
</dbReference>
<keyword evidence="1" id="KW-0812">Transmembrane</keyword>
<dbReference type="EMBL" id="FNGP01000003">
    <property type="protein sequence ID" value="SDL58523.1"/>
    <property type="molecule type" value="Genomic_DNA"/>
</dbReference>
<dbReference type="SUPFAM" id="SSF50156">
    <property type="entry name" value="PDZ domain-like"/>
    <property type="match status" value="1"/>
</dbReference>
<evidence type="ECO:0000259" key="2">
    <source>
        <dbReference type="PROSITE" id="PS50106"/>
    </source>
</evidence>
<dbReference type="InterPro" id="IPR020568">
    <property type="entry name" value="Ribosomal_Su5_D2-typ_SF"/>
</dbReference>
<feature type="transmembrane region" description="Helical" evidence="1">
    <location>
        <begin position="12"/>
        <end position="31"/>
    </location>
</feature>
<accession>A0A1G9L9T6</accession>
<dbReference type="PROSITE" id="PS50106">
    <property type="entry name" value="PDZ"/>
    <property type="match status" value="1"/>
</dbReference>
<gene>
    <name evidence="3" type="ORF">SAMN04488242_2113</name>
</gene>
<evidence type="ECO:0000256" key="1">
    <source>
        <dbReference type="SAM" id="Phobius"/>
    </source>
</evidence>
<dbReference type="Gene3D" id="3.30.230.10">
    <property type="match status" value="1"/>
</dbReference>
<name>A0A1G9L9T6_9ACTN</name>
<keyword evidence="1" id="KW-0472">Membrane</keyword>
<dbReference type="InterPro" id="IPR036034">
    <property type="entry name" value="PDZ_sf"/>
</dbReference>
<dbReference type="GO" id="GO:0004252">
    <property type="term" value="F:serine-type endopeptidase activity"/>
    <property type="evidence" value="ECO:0007669"/>
    <property type="project" value="InterPro"/>
</dbReference>
<evidence type="ECO:0000313" key="4">
    <source>
        <dbReference type="Proteomes" id="UP000199475"/>
    </source>
</evidence>
<protein>
    <submittedName>
        <fullName evidence="3">PDZ domain-containing protein</fullName>
    </submittedName>
</protein>
<dbReference type="GO" id="GO:0006508">
    <property type="term" value="P:proteolysis"/>
    <property type="evidence" value="ECO:0007669"/>
    <property type="project" value="InterPro"/>
</dbReference>
<dbReference type="STRING" id="686624.SAMN04488242_2113"/>
<organism evidence="3 4">
    <name type="scientific">Tessaracoccus oleiagri</name>
    <dbReference type="NCBI Taxonomy" id="686624"/>
    <lineage>
        <taxon>Bacteria</taxon>
        <taxon>Bacillati</taxon>
        <taxon>Actinomycetota</taxon>
        <taxon>Actinomycetes</taxon>
        <taxon>Propionibacteriales</taxon>
        <taxon>Propionibacteriaceae</taxon>
        <taxon>Tessaracoccus</taxon>
    </lineage>
</organism>
<feature type="domain" description="PDZ" evidence="2">
    <location>
        <begin position="133"/>
        <end position="169"/>
    </location>
</feature>
<dbReference type="Pfam" id="PF13180">
    <property type="entry name" value="PDZ_2"/>
    <property type="match status" value="1"/>
</dbReference>
<dbReference type="AlphaFoldDB" id="A0A1G9L9T6"/>
<dbReference type="GO" id="GO:0004176">
    <property type="term" value="F:ATP-dependent peptidase activity"/>
    <property type="evidence" value="ECO:0007669"/>
    <property type="project" value="InterPro"/>
</dbReference>
<reference evidence="3 4" key="1">
    <citation type="submission" date="2016-10" db="EMBL/GenBank/DDBJ databases">
        <authorList>
            <person name="de Groot N.N."/>
        </authorList>
    </citation>
    <scope>NUCLEOTIDE SEQUENCE [LARGE SCALE GENOMIC DNA]</scope>
    <source>
        <strain evidence="3 4">CGMCC 1.9159</strain>
    </source>
</reference>
<dbReference type="InterPro" id="IPR008269">
    <property type="entry name" value="Lon_proteolytic"/>
</dbReference>
<dbReference type="InterPro" id="IPR014721">
    <property type="entry name" value="Ribsml_uS5_D2-typ_fold_subgr"/>
</dbReference>
<keyword evidence="4" id="KW-1185">Reference proteome</keyword>
<proteinExistence type="predicted"/>
<dbReference type="Pfam" id="PF05362">
    <property type="entry name" value="Lon_C"/>
    <property type="match status" value="1"/>
</dbReference>
<dbReference type="RefSeq" id="WP_093251796.1">
    <property type="nucleotide sequence ID" value="NZ_FNGP01000003.1"/>
</dbReference>
<dbReference type="GO" id="GO:0030163">
    <property type="term" value="P:protein catabolic process"/>
    <property type="evidence" value="ECO:0007669"/>
    <property type="project" value="InterPro"/>
</dbReference>
<dbReference type="SUPFAM" id="SSF54211">
    <property type="entry name" value="Ribosomal protein S5 domain 2-like"/>
    <property type="match status" value="1"/>
</dbReference>
<dbReference type="OrthoDB" id="2356897at2"/>
<dbReference type="InterPro" id="IPR027065">
    <property type="entry name" value="Lon_Prtase"/>
</dbReference>
<keyword evidence="1" id="KW-1133">Transmembrane helix</keyword>